<dbReference type="InterPro" id="IPR002772">
    <property type="entry name" value="Glyco_hydro_3_C"/>
</dbReference>
<dbReference type="HOGENOM" id="CLU_113966_0_0_1"/>
<protein>
    <recommendedName>
        <fullName evidence="4">beta-glucosidase</fullName>
        <ecNumber evidence="4">3.2.1.21</ecNumber>
    </recommendedName>
</protein>
<evidence type="ECO:0000256" key="5">
    <source>
        <dbReference type="ARBA" id="ARBA00022801"/>
    </source>
</evidence>
<organism evidence="11 12">
    <name type="scientific">Gloeophyllum trabeum (strain ATCC 11539 / FP-39264 / Madison 617)</name>
    <name type="common">Brown rot fungus</name>
    <dbReference type="NCBI Taxonomy" id="670483"/>
    <lineage>
        <taxon>Eukaryota</taxon>
        <taxon>Fungi</taxon>
        <taxon>Dikarya</taxon>
        <taxon>Basidiomycota</taxon>
        <taxon>Agaricomycotina</taxon>
        <taxon>Agaricomycetes</taxon>
        <taxon>Gloeophyllales</taxon>
        <taxon>Gloeophyllaceae</taxon>
        <taxon>Gloeophyllum</taxon>
    </lineage>
</organism>
<dbReference type="SUPFAM" id="SSF52279">
    <property type="entry name" value="Beta-D-glucan exohydrolase, C-terminal domain"/>
    <property type="match status" value="1"/>
</dbReference>
<gene>
    <name evidence="11" type="ORF">GLOTRDRAFT_42228</name>
</gene>
<keyword evidence="6" id="KW-0136">Cellulose degradation</keyword>
<dbReference type="AlphaFoldDB" id="S7RL45"/>
<reference evidence="11 12" key="1">
    <citation type="journal article" date="2012" name="Science">
        <title>The Paleozoic origin of enzymatic lignin decomposition reconstructed from 31 fungal genomes.</title>
        <authorList>
            <person name="Floudas D."/>
            <person name="Binder M."/>
            <person name="Riley R."/>
            <person name="Barry K."/>
            <person name="Blanchette R.A."/>
            <person name="Henrissat B."/>
            <person name="Martinez A.T."/>
            <person name="Otillar R."/>
            <person name="Spatafora J.W."/>
            <person name="Yadav J.S."/>
            <person name="Aerts A."/>
            <person name="Benoit I."/>
            <person name="Boyd A."/>
            <person name="Carlson A."/>
            <person name="Copeland A."/>
            <person name="Coutinho P.M."/>
            <person name="de Vries R.P."/>
            <person name="Ferreira P."/>
            <person name="Findley K."/>
            <person name="Foster B."/>
            <person name="Gaskell J."/>
            <person name="Glotzer D."/>
            <person name="Gorecki P."/>
            <person name="Heitman J."/>
            <person name="Hesse C."/>
            <person name="Hori C."/>
            <person name="Igarashi K."/>
            <person name="Jurgens J.A."/>
            <person name="Kallen N."/>
            <person name="Kersten P."/>
            <person name="Kohler A."/>
            <person name="Kuees U."/>
            <person name="Kumar T.K.A."/>
            <person name="Kuo A."/>
            <person name="LaButti K."/>
            <person name="Larrondo L.F."/>
            <person name="Lindquist E."/>
            <person name="Ling A."/>
            <person name="Lombard V."/>
            <person name="Lucas S."/>
            <person name="Lundell T."/>
            <person name="Martin R."/>
            <person name="McLaughlin D.J."/>
            <person name="Morgenstern I."/>
            <person name="Morin E."/>
            <person name="Murat C."/>
            <person name="Nagy L.G."/>
            <person name="Nolan M."/>
            <person name="Ohm R.A."/>
            <person name="Patyshakuliyeva A."/>
            <person name="Rokas A."/>
            <person name="Ruiz-Duenas F.J."/>
            <person name="Sabat G."/>
            <person name="Salamov A."/>
            <person name="Samejima M."/>
            <person name="Schmutz J."/>
            <person name="Slot J.C."/>
            <person name="St John F."/>
            <person name="Stenlid J."/>
            <person name="Sun H."/>
            <person name="Sun S."/>
            <person name="Syed K."/>
            <person name="Tsang A."/>
            <person name="Wiebenga A."/>
            <person name="Young D."/>
            <person name="Pisabarro A."/>
            <person name="Eastwood D.C."/>
            <person name="Martin F."/>
            <person name="Cullen D."/>
            <person name="Grigoriev I.V."/>
            <person name="Hibbett D.S."/>
        </authorList>
    </citation>
    <scope>NUCLEOTIDE SEQUENCE [LARGE SCALE GENOMIC DNA]</scope>
    <source>
        <strain evidence="11 12">ATCC 11539</strain>
    </source>
</reference>
<evidence type="ECO:0000256" key="1">
    <source>
        <dbReference type="ARBA" id="ARBA00000448"/>
    </source>
</evidence>
<evidence type="ECO:0000256" key="2">
    <source>
        <dbReference type="ARBA" id="ARBA00004987"/>
    </source>
</evidence>
<sequence>PVDAITNRSKESNTTVVSSFSDIDLDAAAKAATGATLALVFINADSGEHALTVEGKAGDRNNLSAWHSEYSLVNAVAALTNNTIGVVNAVGPVLVEAWIDHSNVTALIWSGVPGQEAGMQLLVDVSWGDYNPSGRLPYAVATNQRDYPAQIDFHSSSSITQIPYNEGTFIDYRHFDSVWITALGRVNLHL</sequence>
<dbReference type="OrthoDB" id="416222at2759"/>
<dbReference type="RefSeq" id="XP_007866128.1">
    <property type="nucleotide sequence ID" value="XM_007867937.1"/>
</dbReference>
<accession>S7RL45</accession>
<dbReference type="InterPro" id="IPR050288">
    <property type="entry name" value="Cellulose_deg_GH3"/>
</dbReference>
<evidence type="ECO:0000256" key="9">
    <source>
        <dbReference type="ARBA" id="ARBA00023326"/>
    </source>
</evidence>
<dbReference type="PANTHER" id="PTHR42715">
    <property type="entry name" value="BETA-GLUCOSIDASE"/>
    <property type="match status" value="1"/>
</dbReference>
<dbReference type="PANTHER" id="PTHR42715:SF2">
    <property type="entry name" value="BETA-GLUCOSIDASE F-RELATED"/>
    <property type="match status" value="1"/>
</dbReference>
<dbReference type="EC" id="3.2.1.21" evidence="4"/>
<dbReference type="Pfam" id="PF01915">
    <property type="entry name" value="Glyco_hydro_3_C"/>
    <property type="match status" value="1"/>
</dbReference>
<proteinExistence type="inferred from homology"/>
<evidence type="ECO:0000256" key="4">
    <source>
        <dbReference type="ARBA" id="ARBA00012744"/>
    </source>
</evidence>
<dbReference type="eggNOG" id="ENOG502QR4D">
    <property type="taxonomic scope" value="Eukaryota"/>
</dbReference>
<dbReference type="GeneID" id="19306115"/>
<keyword evidence="12" id="KW-1185">Reference proteome</keyword>
<evidence type="ECO:0000313" key="12">
    <source>
        <dbReference type="Proteomes" id="UP000030669"/>
    </source>
</evidence>
<dbReference type="KEGG" id="gtr:GLOTRDRAFT_42228"/>
<evidence type="ECO:0000256" key="6">
    <source>
        <dbReference type="ARBA" id="ARBA00023001"/>
    </source>
</evidence>
<evidence type="ECO:0000256" key="3">
    <source>
        <dbReference type="ARBA" id="ARBA00005336"/>
    </source>
</evidence>
<evidence type="ECO:0000256" key="7">
    <source>
        <dbReference type="ARBA" id="ARBA00023277"/>
    </source>
</evidence>
<evidence type="ECO:0000256" key="8">
    <source>
        <dbReference type="ARBA" id="ARBA00023295"/>
    </source>
</evidence>
<evidence type="ECO:0000259" key="10">
    <source>
        <dbReference type="Pfam" id="PF01915"/>
    </source>
</evidence>
<dbReference type="EMBL" id="KB469302">
    <property type="protein sequence ID" value="EPQ55090.1"/>
    <property type="molecule type" value="Genomic_DNA"/>
</dbReference>
<evidence type="ECO:0000313" key="11">
    <source>
        <dbReference type="EMBL" id="EPQ55090.1"/>
    </source>
</evidence>
<keyword evidence="8" id="KW-0326">Glycosidase</keyword>
<comment type="similarity">
    <text evidence="3">Belongs to the glycosyl hydrolase 3 family.</text>
</comment>
<feature type="non-terminal residue" evidence="11">
    <location>
        <position position="1"/>
    </location>
</feature>
<keyword evidence="9" id="KW-0624">Polysaccharide degradation</keyword>
<dbReference type="Proteomes" id="UP000030669">
    <property type="component" value="Unassembled WGS sequence"/>
</dbReference>
<dbReference type="OMA" id="VNWLFND"/>
<keyword evidence="5" id="KW-0378">Hydrolase</keyword>
<keyword evidence="7" id="KW-0119">Carbohydrate metabolism</keyword>
<comment type="catalytic activity">
    <reaction evidence="1">
        <text>Hydrolysis of terminal, non-reducing beta-D-glucosyl residues with release of beta-D-glucose.</text>
        <dbReference type="EC" id="3.2.1.21"/>
    </reaction>
</comment>
<feature type="domain" description="Glycoside hydrolase family 3 C-terminal" evidence="10">
    <location>
        <begin position="1"/>
        <end position="172"/>
    </location>
</feature>
<comment type="pathway">
    <text evidence="2">Glycan metabolism; cellulose degradation.</text>
</comment>
<name>S7RL45_GLOTA</name>
<dbReference type="GO" id="GO:0008422">
    <property type="term" value="F:beta-glucosidase activity"/>
    <property type="evidence" value="ECO:0007669"/>
    <property type="project" value="UniProtKB-EC"/>
</dbReference>
<dbReference type="GO" id="GO:0030245">
    <property type="term" value="P:cellulose catabolic process"/>
    <property type="evidence" value="ECO:0007669"/>
    <property type="project" value="UniProtKB-KW"/>
</dbReference>
<dbReference type="InterPro" id="IPR036881">
    <property type="entry name" value="Glyco_hydro_3_C_sf"/>
</dbReference>
<dbReference type="Gene3D" id="3.40.50.1700">
    <property type="entry name" value="Glycoside hydrolase family 3 C-terminal domain"/>
    <property type="match status" value="1"/>
</dbReference>
<dbReference type="STRING" id="670483.S7RL45"/>